<feature type="domain" description="Glucose-methanol-choline oxidoreductase N-terminal" evidence="6">
    <location>
        <begin position="336"/>
        <end position="488"/>
    </location>
</feature>
<dbReference type="Gene3D" id="3.50.50.60">
    <property type="entry name" value="FAD/NAD(P)-binding domain"/>
    <property type="match status" value="2"/>
</dbReference>
<accession>A0ABU2S6G9</accession>
<evidence type="ECO:0000313" key="8">
    <source>
        <dbReference type="EMBL" id="MDT0444408.1"/>
    </source>
</evidence>
<dbReference type="Pfam" id="PF13618">
    <property type="entry name" value="Gluconate_2-dh3"/>
    <property type="match status" value="1"/>
</dbReference>
<evidence type="ECO:0000259" key="7">
    <source>
        <dbReference type="Pfam" id="PF05199"/>
    </source>
</evidence>
<evidence type="ECO:0000256" key="2">
    <source>
        <dbReference type="ARBA" id="ARBA00022630"/>
    </source>
</evidence>
<dbReference type="PANTHER" id="PTHR46056:SF12">
    <property type="entry name" value="LONG-CHAIN-ALCOHOL OXIDASE"/>
    <property type="match status" value="1"/>
</dbReference>
<keyword evidence="9" id="KW-1185">Reference proteome</keyword>
<feature type="region of interest" description="Disordered" evidence="5">
    <location>
        <begin position="314"/>
        <end position="334"/>
    </location>
</feature>
<evidence type="ECO:0000256" key="5">
    <source>
        <dbReference type="SAM" id="MobiDB-lite"/>
    </source>
</evidence>
<sequence length="710" mass="73089">MTPRQTLRALVDRIVPEGDGHPGAWEAGADGFLPRMLAGEARADAPLIEAGLVLLDAESAARHEGAAFAALDAARQDGIVAELLAGRSRVPWGEVAPDTFVLAVIRLCAQGYWGDPGNGGNRNAASWRMIGYRPVPGGAAPPEPASATPPTTPWERVADRYDAVVVGSGAGGGVAACVLAEAGHRVLLVERGPWLTPEELIPDHLRNQRGVPRVGGAYDTPAGPPARGNPRVHAGASGDEVVWPADPRWSNNAMTAGGGTRVYGAQSWRFCAEDFAMATTYGVPEDSSLADWPFGEADLAPDYDRAEWELGVSGDPAGNSCAGPRTRGYPMPPVRPNGTARVLAAGARRLGLATSPVPLLINSVPRDGRGGCVGCATCVGFGCPGEFKNGTHNTVIPRAVATGRCDVLTGAQATRVLTGGPAGRVSGVALAAEAGGRVLRREVAARHVVLAAGAVETARLLLNSASDREPRGLGNAHDQVGRHLQGHVYAGAFGLFDEPVQDCVGPGPSIATNDFRHHNEGLVGGGMLANDFVPTPLQTFGTLTALGAVPAWGAAAKEGMRALYPRLALVTGPVQEIPRAGVRVTVDAGTRDRFGVPVARLAGNLHPEDARNAAFLSGRAAEWLTAAGATTVFPHGGPPAAGPSAGQHQAGTCRMGTDPAVSVTDPFGTVWGHDNLHVADASLHVTNGGVNPVLTVLALAYRVSGHIGAA</sequence>
<reference evidence="9" key="1">
    <citation type="submission" date="2023-07" db="EMBL/GenBank/DDBJ databases">
        <title>30 novel species of actinomycetes from the DSMZ collection.</title>
        <authorList>
            <person name="Nouioui I."/>
        </authorList>
    </citation>
    <scope>NUCLEOTIDE SEQUENCE [LARGE SCALE GENOMIC DNA]</scope>
    <source>
        <strain evidence="9">DSM 41886</strain>
    </source>
</reference>
<dbReference type="SUPFAM" id="SSF51905">
    <property type="entry name" value="FAD/NAD(P)-binding domain"/>
    <property type="match status" value="1"/>
</dbReference>
<proteinExistence type="inferred from homology"/>
<dbReference type="Pfam" id="PF00732">
    <property type="entry name" value="GMC_oxred_N"/>
    <property type="match status" value="1"/>
</dbReference>
<dbReference type="PANTHER" id="PTHR46056">
    <property type="entry name" value="LONG-CHAIN-ALCOHOL OXIDASE"/>
    <property type="match status" value="1"/>
</dbReference>
<keyword evidence="4" id="KW-0560">Oxidoreductase</keyword>
<keyword evidence="2" id="KW-0285">Flavoprotein</keyword>
<dbReference type="RefSeq" id="WP_311618673.1">
    <property type="nucleotide sequence ID" value="NZ_JAVREV010000009.1"/>
</dbReference>
<evidence type="ECO:0000313" key="9">
    <source>
        <dbReference type="Proteomes" id="UP001183615"/>
    </source>
</evidence>
<feature type="domain" description="Glucose-methanol-choline oxidoreductase C-terminal" evidence="7">
    <location>
        <begin position="583"/>
        <end position="700"/>
    </location>
</feature>
<dbReference type="EMBL" id="JAVREV010000009">
    <property type="protein sequence ID" value="MDT0444408.1"/>
    <property type="molecule type" value="Genomic_DNA"/>
</dbReference>
<dbReference type="InterPro" id="IPR027056">
    <property type="entry name" value="Gluconate_2DH_su3"/>
</dbReference>
<keyword evidence="3" id="KW-0274">FAD</keyword>
<comment type="similarity">
    <text evidence="1">Belongs to the GMC oxidoreductase family.</text>
</comment>
<dbReference type="InterPro" id="IPR007867">
    <property type="entry name" value="GMC_OxRtase_C"/>
</dbReference>
<dbReference type="Pfam" id="PF05199">
    <property type="entry name" value="GMC_oxred_C"/>
    <property type="match status" value="1"/>
</dbReference>
<dbReference type="InterPro" id="IPR036188">
    <property type="entry name" value="FAD/NAD-bd_sf"/>
</dbReference>
<comment type="caution">
    <text evidence="8">The sequence shown here is derived from an EMBL/GenBank/DDBJ whole genome shotgun (WGS) entry which is preliminary data.</text>
</comment>
<evidence type="ECO:0000256" key="3">
    <source>
        <dbReference type="ARBA" id="ARBA00022827"/>
    </source>
</evidence>
<evidence type="ECO:0000256" key="4">
    <source>
        <dbReference type="ARBA" id="ARBA00023002"/>
    </source>
</evidence>
<evidence type="ECO:0000259" key="6">
    <source>
        <dbReference type="Pfam" id="PF00732"/>
    </source>
</evidence>
<organism evidence="8 9">
    <name type="scientific">Streptomyces johnsoniae</name>
    <dbReference type="NCBI Taxonomy" id="3075532"/>
    <lineage>
        <taxon>Bacteria</taxon>
        <taxon>Bacillati</taxon>
        <taxon>Actinomycetota</taxon>
        <taxon>Actinomycetes</taxon>
        <taxon>Kitasatosporales</taxon>
        <taxon>Streptomycetaceae</taxon>
        <taxon>Streptomyces</taxon>
    </lineage>
</organism>
<protein>
    <submittedName>
        <fullName evidence="8">GMC family oxidoreductase</fullName>
    </submittedName>
</protein>
<dbReference type="Proteomes" id="UP001183615">
    <property type="component" value="Unassembled WGS sequence"/>
</dbReference>
<evidence type="ECO:0000256" key="1">
    <source>
        <dbReference type="ARBA" id="ARBA00010790"/>
    </source>
</evidence>
<dbReference type="InterPro" id="IPR000172">
    <property type="entry name" value="GMC_OxRdtase_N"/>
</dbReference>
<dbReference type="Pfam" id="PF13450">
    <property type="entry name" value="NAD_binding_8"/>
    <property type="match status" value="1"/>
</dbReference>
<gene>
    <name evidence="8" type="ORF">RM779_17650</name>
</gene>
<name>A0ABU2S6G9_9ACTN</name>